<feature type="domain" description="TonB-dependent receptor-like beta-barrel" evidence="16">
    <location>
        <begin position="295"/>
        <end position="706"/>
    </location>
</feature>
<keyword evidence="10 12" id="KW-0472">Membrane</keyword>
<dbReference type="SUPFAM" id="SSF56935">
    <property type="entry name" value="Porins"/>
    <property type="match status" value="1"/>
</dbReference>
<evidence type="ECO:0000256" key="4">
    <source>
        <dbReference type="ARBA" id="ARBA00022496"/>
    </source>
</evidence>
<dbReference type="EMBL" id="JBAWKS010000001">
    <property type="protein sequence ID" value="MEI4549249.1"/>
    <property type="molecule type" value="Genomic_DNA"/>
</dbReference>
<comment type="similarity">
    <text evidence="12 14">Belongs to the TonB-dependent receptor family.</text>
</comment>
<keyword evidence="4" id="KW-0410">Iron transport</keyword>
<dbReference type="Gene3D" id="2.40.170.20">
    <property type="entry name" value="TonB-dependent receptor, beta-barrel domain"/>
    <property type="match status" value="1"/>
</dbReference>
<evidence type="ECO:0000313" key="19">
    <source>
        <dbReference type="Proteomes" id="UP001382455"/>
    </source>
</evidence>
<organism evidence="18 19">
    <name type="scientific">Pseudoalteromonas spongiae</name>
    <dbReference type="NCBI Taxonomy" id="298657"/>
    <lineage>
        <taxon>Bacteria</taxon>
        <taxon>Pseudomonadati</taxon>
        <taxon>Pseudomonadota</taxon>
        <taxon>Gammaproteobacteria</taxon>
        <taxon>Alteromonadales</taxon>
        <taxon>Pseudoalteromonadaceae</taxon>
        <taxon>Pseudoalteromonas</taxon>
    </lineage>
</organism>
<keyword evidence="18" id="KW-0675">Receptor</keyword>
<keyword evidence="5 12" id="KW-0812">Transmembrane</keyword>
<evidence type="ECO:0000256" key="14">
    <source>
        <dbReference type="RuleBase" id="RU003357"/>
    </source>
</evidence>
<keyword evidence="7" id="KW-0408">Iron</keyword>
<evidence type="ECO:0000256" key="13">
    <source>
        <dbReference type="PROSITE-ProRule" id="PRU10144"/>
    </source>
</evidence>
<evidence type="ECO:0000256" key="7">
    <source>
        <dbReference type="ARBA" id="ARBA00023004"/>
    </source>
</evidence>
<keyword evidence="3 12" id="KW-1134">Transmembrane beta strand</keyword>
<dbReference type="Pfam" id="PF00593">
    <property type="entry name" value="TonB_dep_Rec_b-barrel"/>
    <property type="match status" value="1"/>
</dbReference>
<dbReference type="PROSITE" id="PS52016">
    <property type="entry name" value="TONB_DEPENDENT_REC_3"/>
    <property type="match status" value="1"/>
</dbReference>
<comment type="subcellular location">
    <subcellularLocation>
        <location evidence="1 12">Cell outer membrane</location>
        <topology evidence="1 12">Multi-pass membrane protein</topology>
    </subcellularLocation>
</comment>
<evidence type="ECO:0000256" key="5">
    <source>
        <dbReference type="ARBA" id="ARBA00022692"/>
    </source>
</evidence>
<gene>
    <name evidence="18" type="ORF">WAE96_05985</name>
</gene>
<dbReference type="InterPro" id="IPR012910">
    <property type="entry name" value="Plug_dom"/>
</dbReference>
<feature type="chain" id="PRO_5046867089" evidence="15">
    <location>
        <begin position="20"/>
        <end position="743"/>
    </location>
</feature>
<evidence type="ECO:0000313" key="18">
    <source>
        <dbReference type="EMBL" id="MEI4549249.1"/>
    </source>
</evidence>
<sequence>MKLRLLYVACALACAPSFAQSTKSDMEVIEVYATKRAQPIKQVSVTLSRIDGEQINAEQLKDITAIGHLIPNVKISQNAAEGTTPAVNIRGVGLIDYNTSNTSPIAIYQDDVSVGAANNQLVNLFDIERVEVLRGPQGTLFGRNSTGGAILVRNKLPELNNLDGYIKVGRGNLNFGLLEGVANLPLSDSIAARVAVSSKEYDYSTNNLLADSEQANMVQTDYRIAVYGQWDNFDMLFKINGNDWDGRVNPVGSIGIFKNPADGSLCSKDELGSNNCFDAFGFNDGSENFFDVMVNNEQEHDTENVGASLKLNYQFNDVTQLTSITAYNSLNRDHGFNCDGSPAQLCEGHLGTKDDAFSQEIRVSSKFDVGHLMAGLFYLHEDIKQNNFNDILRDLRGVLDPSLTTTFFYDNTINVESAALFAQFDWQVNSQFTVVLGTRYTDETVKYESDSDLNLVLDPSDLLGQTIDYYSVSGDESDEQLSGKLALNYQTLNGTQFYYSLSNGYKSGGYYGGFIATEEQAKLAAYGPEYLIANELGLRTELFDNAWKISAAAFHYDYQDQQVFMNQASATPNAPPLQLLENVASSTIYGVEVENTWFVGSDLDIVLNIGYLPHAEFDEYTDPLGNQLTDNRLPFTSEWNISSNVNYRINLDKSELTFGIGNDYQSEYYFDQNMNEFAMQDDVLLWHANVSYRIANWHVNLWGKNLTDEEYSHLKFDLSSFLGMLEDFKAEGRQYGVNLRYQF</sequence>
<keyword evidence="8" id="KW-0406">Ion transport</keyword>
<dbReference type="Pfam" id="PF07715">
    <property type="entry name" value="Plug"/>
    <property type="match status" value="1"/>
</dbReference>
<evidence type="ECO:0000256" key="11">
    <source>
        <dbReference type="ARBA" id="ARBA00023237"/>
    </source>
</evidence>
<protein>
    <submittedName>
        <fullName evidence="18">TonB-dependent receptor</fullName>
    </submittedName>
</protein>
<name>A0ABU8EQL0_9GAMM</name>
<evidence type="ECO:0000256" key="3">
    <source>
        <dbReference type="ARBA" id="ARBA00022452"/>
    </source>
</evidence>
<keyword evidence="19" id="KW-1185">Reference proteome</keyword>
<reference evidence="18 19" key="1">
    <citation type="submission" date="2023-12" db="EMBL/GenBank/DDBJ databases">
        <title>Friends and Foes: Symbiotic and Algicidal bacterial influence on Karenia brevis blooms.</title>
        <authorList>
            <person name="Fei C."/>
            <person name="Mohamed A.R."/>
            <person name="Booker A."/>
            <person name="Arshad M."/>
            <person name="Klass S."/>
            <person name="Ahn S."/>
            <person name="Gilbert P.M."/>
            <person name="Heil C.A."/>
            <person name="Martinez J.M."/>
            <person name="Amin S.A."/>
        </authorList>
    </citation>
    <scope>NUCLEOTIDE SEQUENCE [LARGE SCALE GENOMIC DNA]</scope>
    <source>
        <strain evidence="18 19">CE15</strain>
    </source>
</reference>
<dbReference type="Proteomes" id="UP001382455">
    <property type="component" value="Unassembled WGS sequence"/>
</dbReference>
<evidence type="ECO:0000256" key="15">
    <source>
        <dbReference type="SAM" id="SignalP"/>
    </source>
</evidence>
<dbReference type="PROSITE" id="PS01156">
    <property type="entry name" value="TONB_DEPENDENT_REC_2"/>
    <property type="match status" value="1"/>
</dbReference>
<dbReference type="PANTHER" id="PTHR32552">
    <property type="entry name" value="FERRICHROME IRON RECEPTOR-RELATED"/>
    <property type="match status" value="1"/>
</dbReference>
<evidence type="ECO:0000256" key="9">
    <source>
        <dbReference type="ARBA" id="ARBA00023077"/>
    </source>
</evidence>
<dbReference type="InterPro" id="IPR000531">
    <property type="entry name" value="Beta-barrel_TonB"/>
</dbReference>
<evidence type="ECO:0000256" key="2">
    <source>
        <dbReference type="ARBA" id="ARBA00022448"/>
    </source>
</evidence>
<evidence type="ECO:0000259" key="16">
    <source>
        <dbReference type="Pfam" id="PF00593"/>
    </source>
</evidence>
<dbReference type="PANTHER" id="PTHR32552:SF81">
    <property type="entry name" value="TONB-DEPENDENT OUTER MEMBRANE RECEPTOR"/>
    <property type="match status" value="1"/>
</dbReference>
<comment type="caution">
    <text evidence="18">The sequence shown here is derived from an EMBL/GenBank/DDBJ whole genome shotgun (WGS) entry which is preliminary data.</text>
</comment>
<keyword evidence="6 15" id="KW-0732">Signal</keyword>
<dbReference type="InterPro" id="IPR039426">
    <property type="entry name" value="TonB-dep_rcpt-like"/>
</dbReference>
<dbReference type="RefSeq" id="WP_336434861.1">
    <property type="nucleotide sequence ID" value="NZ_JBAWKS010000001.1"/>
</dbReference>
<evidence type="ECO:0000256" key="6">
    <source>
        <dbReference type="ARBA" id="ARBA00022729"/>
    </source>
</evidence>
<evidence type="ECO:0000256" key="12">
    <source>
        <dbReference type="PROSITE-ProRule" id="PRU01360"/>
    </source>
</evidence>
<keyword evidence="2 12" id="KW-0813">Transport</keyword>
<feature type="short sequence motif" description="TonB C-terminal box" evidence="13">
    <location>
        <begin position="726"/>
        <end position="743"/>
    </location>
</feature>
<feature type="signal peptide" evidence="15">
    <location>
        <begin position="1"/>
        <end position="19"/>
    </location>
</feature>
<evidence type="ECO:0000256" key="8">
    <source>
        <dbReference type="ARBA" id="ARBA00023065"/>
    </source>
</evidence>
<evidence type="ECO:0000256" key="10">
    <source>
        <dbReference type="ARBA" id="ARBA00023136"/>
    </source>
</evidence>
<proteinExistence type="inferred from homology"/>
<accession>A0ABU8EQL0</accession>
<keyword evidence="11 12" id="KW-0998">Cell outer membrane</keyword>
<feature type="domain" description="TonB-dependent receptor plug" evidence="17">
    <location>
        <begin position="41"/>
        <end position="149"/>
    </location>
</feature>
<evidence type="ECO:0000256" key="1">
    <source>
        <dbReference type="ARBA" id="ARBA00004571"/>
    </source>
</evidence>
<evidence type="ECO:0000259" key="17">
    <source>
        <dbReference type="Pfam" id="PF07715"/>
    </source>
</evidence>
<dbReference type="InterPro" id="IPR010917">
    <property type="entry name" value="TonB_rcpt_CS"/>
</dbReference>
<dbReference type="InterPro" id="IPR036942">
    <property type="entry name" value="Beta-barrel_TonB_sf"/>
</dbReference>
<keyword evidence="9 14" id="KW-0798">TonB box</keyword>